<protein>
    <submittedName>
        <fullName evidence="1">Putative RNA-directed DNA polymerase from transposon BS</fullName>
    </submittedName>
</protein>
<proteinExistence type="predicted"/>
<dbReference type="GO" id="GO:0003964">
    <property type="term" value="F:RNA-directed DNA polymerase activity"/>
    <property type="evidence" value="ECO:0007669"/>
    <property type="project" value="UniProtKB-KW"/>
</dbReference>
<evidence type="ECO:0000313" key="2">
    <source>
        <dbReference type="Proteomes" id="UP000886998"/>
    </source>
</evidence>
<keyword evidence="1" id="KW-0808">Transferase</keyword>
<organism evidence="1 2">
    <name type="scientific">Trichonephila inaurata madagascariensis</name>
    <dbReference type="NCBI Taxonomy" id="2747483"/>
    <lineage>
        <taxon>Eukaryota</taxon>
        <taxon>Metazoa</taxon>
        <taxon>Ecdysozoa</taxon>
        <taxon>Arthropoda</taxon>
        <taxon>Chelicerata</taxon>
        <taxon>Arachnida</taxon>
        <taxon>Araneae</taxon>
        <taxon>Araneomorphae</taxon>
        <taxon>Entelegynae</taxon>
        <taxon>Araneoidea</taxon>
        <taxon>Nephilidae</taxon>
        <taxon>Trichonephila</taxon>
        <taxon>Trichonephila inaurata</taxon>
    </lineage>
</organism>
<dbReference type="InterPro" id="IPR052560">
    <property type="entry name" value="RdDP_mobile_element"/>
</dbReference>
<name>A0A8X6X0E0_9ARAC</name>
<dbReference type="PANTHER" id="PTHR36688:SF1">
    <property type="entry name" value="ENDONUCLEASE_EXONUCLEASE_PHOSPHATASE DOMAIN-CONTAINING PROTEIN"/>
    <property type="match status" value="1"/>
</dbReference>
<evidence type="ECO:0000313" key="1">
    <source>
        <dbReference type="EMBL" id="GFY44653.1"/>
    </source>
</evidence>
<dbReference type="OrthoDB" id="6429725at2759"/>
<dbReference type="AlphaFoldDB" id="A0A8X6X0E0"/>
<sequence>MVVDRLQYYLDRSGHISEKQAGFRRSYNTIQQIARLTQHIKDGFQKKQSTLAVFVDFKSAFDKVTGKMFAQKAFTHECFQPSL</sequence>
<dbReference type="PANTHER" id="PTHR36688">
    <property type="entry name" value="ENDO/EXONUCLEASE/PHOSPHATASE DOMAIN-CONTAINING PROTEIN"/>
    <property type="match status" value="1"/>
</dbReference>
<gene>
    <name evidence="1" type="ORF">TNIN_232701</name>
</gene>
<dbReference type="Proteomes" id="UP000886998">
    <property type="component" value="Unassembled WGS sequence"/>
</dbReference>
<keyword evidence="2" id="KW-1185">Reference proteome</keyword>
<accession>A0A8X6X0E0</accession>
<keyword evidence="1" id="KW-0695">RNA-directed DNA polymerase</keyword>
<keyword evidence="1" id="KW-0548">Nucleotidyltransferase</keyword>
<reference evidence="1" key="1">
    <citation type="submission" date="2020-08" db="EMBL/GenBank/DDBJ databases">
        <title>Multicomponent nature underlies the extraordinary mechanical properties of spider dragline silk.</title>
        <authorList>
            <person name="Kono N."/>
            <person name="Nakamura H."/>
            <person name="Mori M."/>
            <person name="Yoshida Y."/>
            <person name="Ohtoshi R."/>
            <person name="Malay A.D."/>
            <person name="Moran D.A.P."/>
            <person name="Tomita M."/>
            <person name="Numata K."/>
            <person name="Arakawa K."/>
        </authorList>
    </citation>
    <scope>NUCLEOTIDE SEQUENCE</scope>
</reference>
<comment type="caution">
    <text evidence="1">The sequence shown here is derived from an EMBL/GenBank/DDBJ whole genome shotgun (WGS) entry which is preliminary data.</text>
</comment>
<dbReference type="EMBL" id="BMAV01004349">
    <property type="protein sequence ID" value="GFY44653.1"/>
    <property type="molecule type" value="Genomic_DNA"/>
</dbReference>